<evidence type="ECO:0000313" key="2">
    <source>
        <dbReference type="WBParaSite" id="ES5_v2.g15365.t1"/>
    </source>
</evidence>
<reference evidence="2" key="1">
    <citation type="submission" date="2022-11" db="UniProtKB">
        <authorList>
            <consortium name="WormBaseParasite"/>
        </authorList>
    </citation>
    <scope>IDENTIFICATION</scope>
</reference>
<dbReference type="WBParaSite" id="ES5_v2.g15365.t1">
    <property type="protein sequence ID" value="ES5_v2.g15365.t1"/>
    <property type="gene ID" value="ES5_v2.g15365"/>
</dbReference>
<dbReference type="Proteomes" id="UP000887579">
    <property type="component" value="Unplaced"/>
</dbReference>
<sequence>MSSAMKQVKHDSGYYALIHGFSDGIKVIVVGCKSEELKPRLCFAVNDIKKFIQDFPKIFNSFFKAIIFNVMNCSNAANPDNIKIRHQLKEKVEKLKIPYYFITCETFFASLSLAVSKYTCDIGDIIFIPIISENFICSYAYRREADGYINIRQRAVFKDEIGDEKTFRAAFYADYDPKKIITFSICPNSIMLKRLRKIVDPRKVTFMERNDKDDIKFLVEICKWLFNPKSNNACYIKPRSAKRFYASPFDRFNIDTATIVVEYNEELPLNRKYLFPRTISQLFLTYSLGEPNPVLKYYKTCTPDTTPACHRYELNFSIDLNNFPKTVIKNVMIPQIESLPSMLDKAMKDRHPVIGFFDNSSVICVYNEKDGKYEFLESWNGIYGKDIFLDLKPKRPVLEYKPPNDTKSVITFNELCAFTESQPPPSLNRGLQLVKKSEKDLSLIFETFNGQQISSTPSFLMALILKEHYMAIKKETGIRHDKIGIHFFPIYRDPTKVEEAKDAVQGYAFEFIKTMQTKHEIQILLKESCNLLRVQYCADASKALEAIPFTLDDSKILVMPPSVLENL</sequence>
<accession>A0AC34FDY3</accession>
<proteinExistence type="predicted"/>
<name>A0AC34FDY3_9BILA</name>
<protein>
    <submittedName>
        <fullName evidence="2">Uncharacterized protein</fullName>
    </submittedName>
</protein>
<evidence type="ECO:0000313" key="1">
    <source>
        <dbReference type="Proteomes" id="UP000887579"/>
    </source>
</evidence>
<organism evidence="1 2">
    <name type="scientific">Panagrolaimus sp. ES5</name>
    <dbReference type="NCBI Taxonomy" id="591445"/>
    <lineage>
        <taxon>Eukaryota</taxon>
        <taxon>Metazoa</taxon>
        <taxon>Ecdysozoa</taxon>
        <taxon>Nematoda</taxon>
        <taxon>Chromadorea</taxon>
        <taxon>Rhabditida</taxon>
        <taxon>Tylenchina</taxon>
        <taxon>Panagrolaimomorpha</taxon>
        <taxon>Panagrolaimoidea</taxon>
        <taxon>Panagrolaimidae</taxon>
        <taxon>Panagrolaimus</taxon>
    </lineage>
</organism>